<accession>A0ACC1Y167</accession>
<comment type="caution">
    <text evidence="1">The sequence shown here is derived from an EMBL/GenBank/DDBJ whole genome shotgun (WGS) entry which is preliminary data.</text>
</comment>
<dbReference type="EMBL" id="CM051399">
    <property type="protein sequence ID" value="KAJ4717486.1"/>
    <property type="molecule type" value="Genomic_DNA"/>
</dbReference>
<evidence type="ECO:0000313" key="2">
    <source>
        <dbReference type="Proteomes" id="UP001164539"/>
    </source>
</evidence>
<organism evidence="1 2">
    <name type="scientific">Melia azedarach</name>
    <name type="common">Chinaberry tree</name>
    <dbReference type="NCBI Taxonomy" id="155640"/>
    <lineage>
        <taxon>Eukaryota</taxon>
        <taxon>Viridiplantae</taxon>
        <taxon>Streptophyta</taxon>
        <taxon>Embryophyta</taxon>
        <taxon>Tracheophyta</taxon>
        <taxon>Spermatophyta</taxon>
        <taxon>Magnoliopsida</taxon>
        <taxon>eudicotyledons</taxon>
        <taxon>Gunneridae</taxon>
        <taxon>Pentapetalae</taxon>
        <taxon>rosids</taxon>
        <taxon>malvids</taxon>
        <taxon>Sapindales</taxon>
        <taxon>Meliaceae</taxon>
        <taxon>Melia</taxon>
    </lineage>
</organism>
<dbReference type="Proteomes" id="UP001164539">
    <property type="component" value="Chromosome 6"/>
</dbReference>
<protein>
    <submittedName>
        <fullName evidence="1">Cytochrome P450</fullName>
    </submittedName>
</protein>
<reference evidence="1 2" key="1">
    <citation type="journal article" date="2023" name="Science">
        <title>Complex scaffold remodeling in plant triterpene biosynthesis.</title>
        <authorList>
            <person name="De La Pena R."/>
            <person name="Hodgson H."/>
            <person name="Liu J.C."/>
            <person name="Stephenson M.J."/>
            <person name="Martin A.C."/>
            <person name="Owen C."/>
            <person name="Harkess A."/>
            <person name="Leebens-Mack J."/>
            <person name="Jimenez L.E."/>
            <person name="Osbourn A."/>
            <person name="Sattely E.S."/>
        </authorList>
    </citation>
    <scope>NUCLEOTIDE SEQUENCE [LARGE SCALE GENOMIC DNA]</scope>
    <source>
        <strain evidence="2">cv. JPN11</strain>
        <tissue evidence="1">Leaf</tissue>
    </source>
</reference>
<sequence>MELIFLTILLLVTLFYLYYVSKPKPSIENNNAADQKLQLPPGGSGWPFVGETMEYHKMAKRGLIDQFISDRMRKYSSKLFKTSYLGQNMVFLCSAEGNKFLFSNENKLVKPWLPGFVEKFFTNPDKKSLSQEFMSSRKASIMFTEPMSLKNYVGIVDAATKQHLHKYWDFKQEVKVHSLAKKFTFELACQLMLNIQDPETTDELEKLTDCIMTEFFVLPIIIPGTKCHRAITAMKELRQKLGAIVNQRKNEVMEKRMPEFKDILSLLVLEKDKNGEGKPESVIVMNLIALLLGAYDNPSITMVSILKYLAELPHVYEEVRREQMEIANSKGAEELLTFEDTKKMKYTWNVICEVLRLEPPNSGTFREALTDISFDGYVIPKGWKLHWAVHASHKNPEYFKDPEKFDPSRFERNEIVPFSYVPFGGGPRICPGKEYARLQLLVFVHNMINKFRWEKVLPDEKLIRSPNLKPEKGFPIRLYPLEL</sequence>
<proteinExistence type="predicted"/>
<name>A0ACC1Y167_MELAZ</name>
<keyword evidence="2" id="KW-1185">Reference proteome</keyword>
<evidence type="ECO:0000313" key="1">
    <source>
        <dbReference type="EMBL" id="KAJ4717486.1"/>
    </source>
</evidence>
<gene>
    <name evidence="1" type="ORF">OWV82_012355</name>
</gene>